<name>A0ABR9X7T4_9RHOB</name>
<dbReference type="EMBL" id="JADFFK010000020">
    <property type="protein sequence ID" value="MBE9639575.1"/>
    <property type="molecule type" value="Genomic_DNA"/>
</dbReference>
<reference evidence="1 2" key="1">
    <citation type="journal article" date="2021" name="Int. J. Syst. Evol. Microbiol.">
        <title>Salipiger mangrovisoli sp. nov., isolated from mangrove soil and the proposal for the reclassification of Paraphaeobacter pallidus as Salipiger pallidus comb. nov.</title>
        <authorList>
            <person name="Du J."/>
            <person name="Liu Y."/>
            <person name="Pei T."/>
            <person name="Deng M.R."/>
            <person name="Zhu H."/>
        </authorList>
    </citation>
    <scope>NUCLEOTIDE SEQUENCE [LARGE SCALE GENOMIC DNA]</scope>
    <source>
        <strain evidence="1 2">6D45A</strain>
    </source>
</reference>
<proteinExistence type="predicted"/>
<dbReference type="InterPro" id="IPR050900">
    <property type="entry name" value="Transposase_IS3/IS150/IS904"/>
</dbReference>
<sequence length="169" mass="19093">MMSRTFRKSFKIGAVRLVRERGACIPRIERLVRQNVMPPVPGAVASRETRANDPLLPTVFLIETSRRRARTRFSYTWRAMGWLYVAVPLDLLPQRVVGWSMTADRGATSVKRSHPSRDIAPHARAGQGMSNVGNLWDTSAMESVFPSLKTKRTARKLYRSRDAARAVQA</sequence>
<organism evidence="1 2">
    <name type="scientific">Salipiger mangrovisoli</name>
    <dbReference type="NCBI Taxonomy" id="2865933"/>
    <lineage>
        <taxon>Bacteria</taxon>
        <taxon>Pseudomonadati</taxon>
        <taxon>Pseudomonadota</taxon>
        <taxon>Alphaproteobacteria</taxon>
        <taxon>Rhodobacterales</taxon>
        <taxon>Roseobacteraceae</taxon>
        <taxon>Salipiger</taxon>
    </lineage>
</organism>
<dbReference type="RefSeq" id="WP_194136857.1">
    <property type="nucleotide sequence ID" value="NZ_JADFFK010000020.1"/>
</dbReference>
<gene>
    <name evidence="1" type="ORF">IQ782_22210</name>
</gene>
<evidence type="ECO:0008006" key="3">
    <source>
        <dbReference type="Google" id="ProtNLM"/>
    </source>
</evidence>
<protein>
    <recommendedName>
        <fullName evidence="3">Transposase</fullName>
    </recommendedName>
</protein>
<evidence type="ECO:0000313" key="2">
    <source>
        <dbReference type="Proteomes" id="UP000607796"/>
    </source>
</evidence>
<accession>A0ABR9X7T4</accession>
<dbReference type="PANTHER" id="PTHR46889:SF4">
    <property type="entry name" value="TRANSPOSASE INSO FOR INSERTION SEQUENCE ELEMENT IS911B-RELATED"/>
    <property type="match status" value="1"/>
</dbReference>
<comment type="caution">
    <text evidence="1">The sequence shown here is derived from an EMBL/GenBank/DDBJ whole genome shotgun (WGS) entry which is preliminary data.</text>
</comment>
<dbReference type="Proteomes" id="UP000607796">
    <property type="component" value="Unassembled WGS sequence"/>
</dbReference>
<keyword evidence="2" id="KW-1185">Reference proteome</keyword>
<dbReference type="PANTHER" id="PTHR46889">
    <property type="entry name" value="TRANSPOSASE INSF FOR INSERTION SEQUENCE IS3B-RELATED"/>
    <property type="match status" value="1"/>
</dbReference>
<evidence type="ECO:0000313" key="1">
    <source>
        <dbReference type="EMBL" id="MBE9639575.1"/>
    </source>
</evidence>